<dbReference type="EMBL" id="RAVZ01000093">
    <property type="protein sequence ID" value="RKG87694.1"/>
    <property type="molecule type" value="Genomic_DNA"/>
</dbReference>
<dbReference type="Proteomes" id="UP000268094">
    <property type="component" value="Unassembled WGS sequence"/>
</dbReference>
<evidence type="ECO:0000256" key="1">
    <source>
        <dbReference type="SAM" id="Phobius"/>
    </source>
</evidence>
<sequence>MPSHPSSSSAPSSGFFTDVSRFLGAFRWAFMPLGLLALVAVGVHAAADTLDDRLLTVVDRLDSAFDAFVGRYQVTASLVDLVSLERRTRLAKALALGWELAADLLLALPALGYREVAAPKPVEAWRSMLEASEPKASGPVSWRVLLRRCLRRPTPMRWVRPLATAGVVLAGACTVARLVQGTVYLSWRPLFGDTAADLSARGLAVAALCGVSVSLGWRAVLRNLQHADEACEAVGPRRAWTRGLLGCVLVAPLGVAAVWDASPVLSFLR</sequence>
<comment type="caution">
    <text evidence="2">The sequence shown here is derived from an EMBL/GenBank/DDBJ whole genome shotgun (WGS) entry which is preliminary data.</text>
</comment>
<feature type="transmembrane region" description="Helical" evidence="1">
    <location>
        <begin position="199"/>
        <end position="220"/>
    </location>
</feature>
<feature type="transmembrane region" description="Helical" evidence="1">
    <location>
        <begin position="25"/>
        <end position="47"/>
    </location>
</feature>
<reference evidence="3" key="1">
    <citation type="submission" date="2018-09" db="EMBL/GenBank/DDBJ databases">
        <authorList>
            <person name="Livingstone P.G."/>
            <person name="Whitworth D.E."/>
        </authorList>
    </citation>
    <scope>NUCLEOTIDE SEQUENCE [LARGE SCALE GENOMIC DNA]</scope>
    <source>
        <strain evidence="3">CA054A</strain>
    </source>
</reference>
<feature type="transmembrane region" description="Helical" evidence="1">
    <location>
        <begin position="240"/>
        <end position="259"/>
    </location>
</feature>
<keyword evidence="1" id="KW-1133">Transmembrane helix</keyword>
<protein>
    <submittedName>
        <fullName evidence="2">Uncharacterized protein</fullName>
    </submittedName>
</protein>
<dbReference type="OrthoDB" id="5514875at2"/>
<dbReference type="RefSeq" id="WP_120541433.1">
    <property type="nucleotide sequence ID" value="NZ_RAVZ01000093.1"/>
</dbReference>
<keyword evidence="1" id="KW-0472">Membrane</keyword>
<gene>
    <name evidence="2" type="ORF">D7V88_15595</name>
</gene>
<organism evidence="2 3">
    <name type="scientific">Corallococcus terminator</name>
    <dbReference type="NCBI Taxonomy" id="2316733"/>
    <lineage>
        <taxon>Bacteria</taxon>
        <taxon>Pseudomonadati</taxon>
        <taxon>Myxococcota</taxon>
        <taxon>Myxococcia</taxon>
        <taxon>Myxococcales</taxon>
        <taxon>Cystobacterineae</taxon>
        <taxon>Myxococcaceae</taxon>
        <taxon>Corallococcus</taxon>
    </lineage>
</organism>
<proteinExistence type="predicted"/>
<evidence type="ECO:0000313" key="3">
    <source>
        <dbReference type="Proteomes" id="UP000268094"/>
    </source>
</evidence>
<accession>A0A3A8J668</accession>
<evidence type="ECO:0000313" key="2">
    <source>
        <dbReference type="EMBL" id="RKG87694.1"/>
    </source>
</evidence>
<feature type="transmembrane region" description="Helical" evidence="1">
    <location>
        <begin position="158"/>
        <end position="179"/>
    </location>
</feature>
<dbReference type="AlphaFoldDB" id="A0A3A8J668"/>
<keyword evidence="3" id="KW-1185">Reference proteome</keyword>
<keyword evidence="1" id="KW-0812">Transmembrane</keyword>
<name>A0A3A8J668_9BACT</name>